<dbReference type="IntAct" id="A1Z8Y4">
    <property type="interactions" value="2"/>
</dbReference>
<evidence type="ECO:0000256" key="1">
    <source>
        <dbReference type="SAM" id="MobiDB-lite"/>
    </source>
</evidence>
<dbReference type="KEGG" id="dme:Dmel_CG13155"/>
<keyword evidence="5" id="KW-1185">Reference proteome</keyword>
<dbReference type="UCSC" id="CG13155-RA">
    <property type="organism name" value="d. melanogaster"/>
</dbReference>
<proteinExistence type="predicted"/>
<reference evidence="3 5" key="11">
    <citation type="journal article" date="2015" name="Genome Res.">
        <title>The Release 6 reference sequence of the Drosophila melanogaster genome.</title>
        <authorList>
            <person name="Hoskins R.A."/>
            <person name="Carlson J.W."/>
            <person name="Wan K.H."/>
            <person name="Park S."/>
            <person name="Mendez I."/>
            <person name="Galle S.E."/>
            <person name="Booth B.W."/>
            <person name="Pfeiffer B.D."/>
            <person name="George R.A."/>
            <person name="Svirskas R."/>
            <person name="Krzywinski M."/>
            <person name="Schein J."/>
            <person name="Accardo M.C."/>
            <person name="Damia E."/>
            <person name="Messina G."/>
            <person name="Mendez-Lago M."/>
            <person name="de Pablos B."/>
            <person name="Demakova O.V."/>
            <person name="Andreyeva E.N."/>
            <person name="Boldyreva L.V."/>
            <person name="Marra M."/>
            <person name="Carvalho A.B."/>
            <person name="Dimitri P."/>
            <person name="Villasante A."/>
            <person name="Zhimulev I.F."/>
            <person name="Rubin G.M."/>
            <person name="Karpen G.H."/>
            <person name="Celniker S.E."/>
        </authorList>
    </citation>
    <scope>NUCLEOTIDE SEQUENCE [LARGE SCALE GENOMIC DNA]</scope>
    <source>
        <strain evidence="5">Berkeley</strain>
    </source>
</reference>
<feature type="region of interest" description="Disordered" evidence="1">
    <location>
        <begin position="186"/>
        <end position="211"/>
    </location>
</feature>
<dbReference type="PROSITE" id="PS51257">
    <property type="entry name" value="PROKAR_LIPOPROTEIN"/>
    <property type="match status" value="1"/>
</dbReference>
<dbReference type="HOGENOM" id="CLU_1186091_0_0_1"/>
<dbReference type="AlphaFoldDB" id="A1Z8Y4"/>
<keyword evidence="2" id="KW-0732">Signal</keyword>
<reference evidence="3 5" key="4">
    <citation type="journal article" date="2002" name="Genome Biol.">
        <title>The transposable elements of the Drosophila melanogaster euchromatin: a genomics perspective.</title>
        <authorList>
            <person name="Kaminker J.S."/>
            <person name="Bergman C.M."/>
            <person name="Kronmiller B."/>
            <person name="Carlson J."/>
            <person name="Svirskas R."/>
            <person name="Patel S."/>
            <person name="Frise E."/>
            <person name="Wheeler D.A."/>
            <person name="Lewis S.E."/>
            <person name="Rubin G.M."/>
            <person name="Ashburner M."/>
            <person name="Celniker S.E."/>
        </authorList>
    </citation>
    <scope>NUCLEOTIDE SEQUENCE [LARGE SCALE GENOMIC DNA]</scope>
    <source>
        <strain evidence="5">Berkeley</strain>
    </source>
</reference>
<protein>
    <submittedName>
        <fullName evidence="3">Uncharacterized protein</fullName>
    </submittedName>
</protein>
<reference evidence="3 5" key="9">
    <citation type="journal article" date="2015" name="G3 (Bethesda)">
        <title>Gene Model Annotations for Drosophila melanogaster: Impact of High-Throughput Data.</title>
        <authorList>
            <consortium name="FlyBase Consortium"/>
            <person name="Matthews B.B."/>
            <person name="Dos Santos G."/>
            <person name="Crosby M.A."/>
            <person name="Emmert D.B."/>
            <person name="St Pierre S.E."/>
            <person name="Gramates L.S."/>
            <person name="Zhou P."/>
            <person name="Schroeder A.J."/>
            <person name="Falls K."/>
            <person name="Strelets V."/>
            <person name="Russo S.M."/>
            <person name="Gelbart W.M."/>
            <person name="null"/>
        </authorList>
    </citation>
    <scope>NUCLEOTIDE SEQUENCE [LARGE SCALE GENOMIC DNA]</scope>
    <source>
        <strain evidence="5">Berkeley</strain>
    </source>
</reference>
<reference evidence="3 5" key="3">
    <citation type="journal article" date="2002" name="Genome Biol.">
        <title>Annotation of the Drosophila melanogaster euchromatic genome: a systematic review.</title>
        <authorList>
            <person name="Misra S."/>
            <person name="Crosby M.A."/>
            <person name="Mungall C.J."/>
            <person name="Matthews B.B."/>
            <person name="Campbell K.S."/>
            <person name="Hradecky P."/>
            <person name="Huang Y."/>
            <person name="Kaminker J.S."/>
            <person name="Millburn G.H."/>
            <person name="Prochnik S.E."/>
            <person name="Smith C.D."/>
            <person name="Tupy J.L."/>
            <person name="Whitfied E.J."/>
            <person name="Bayraktaroglu L."/>
            <person name="Berman B.P."/>
            <person name="Bettencourt B.R."/>
            <person name="Celniker S.E."/>
            <person name="de Grey A.D."/>
            <person name="Drysdale R.A."/>
            <person name="Harris N.L."/>
            <person name="Richter J."/>
            <person name="Russo S."/>
            <person name="Schroeder A.J."/>
            <person name="Shu S.Q."/>
            <person name="Stapleton M."/>
            <person name="Yamada C."/>
            <person name="Ashburner M."/>
            <person name="Gelbart W.M."/>
            <person name="Rubin G.M."/>
            <person name="Lewis S.E."/>
        </authorList>
    </citation>
    <scope>GENOME REANNOTATION</scope>
    <source>
        <strain evidence="5">Berkeley</strain>
    </source>
</reference>
<dbReference type="RefSeq" id="NP_610770.1">
    <property type="nucleotide sequence ID" value="NM_136926.2"/>
</dbReference>
<dbReference type="FlyBase" id="FBgn0033723">
    <property type="gene designation" value="CG13155"/>
</dbReference>
<reference evidence="3 5" key="6">
    <citation type="journal article" date="2005" name="PLoS Comput. Biol.">
        <title>Combined evidence annotation of transposable elements in genome sequences.</title>
        <authorList>
            <person name="Quesneville H."/>
            <person name="Bergman C.M."/>
            <person name="Andrieu O."/>
            <person name="Autard D."/>
            <person name="Nouaud D."/>
            <person name="Ashburner M."/>
            <person name="Anxolabehere D."/>
        </authorList>
    </citation>
    <scope>NUCLEOTIDE SEQUENCE [LARGE SCALE GENOMIC DNA]</scope>
    <source>
        <strain evidence="5">Berkeley</strain>
    </source>
</reference>
<dbReference type="PhylomeDB" id="A1Z8Y4"/>
<reference evidence="3 5" key="1">
    <citation type="journal article" date="2000" name="Science">
        <title>The genome sequence of Drosophila melanogaster.</title>
        <authorList>
            <person name="Adams M.D."/>
            <person name="Celniker S.E."/>
            <person name="Holt R.A."/>
            <person name="Evans C.A."/>
            <person name="Gocayne J.D."/>
            <person name="Amanatides P.G."/>
            <person name="Scherer S.E."/>
            <person name="Li P.W."/>
            <person name="Hoskins R.A."/>
            <person name="Galle R.F."/>
            <person name="George R.A."/>
            <person name="Lewis S.E."/>
            <person name="Richards S."/>
            <person name="Ashburner M."/>
            <person name="Henderson S.N."/>
            <person name="Sutton G.G."/>
            <person name="Wortman J.R."/>
            <person name="Yandell M.D."/>
            <person name="Zhang Q."/>
            <person name="Chen L.X."/>
            <person name="Brandon R.C."/>
            <person name="Rogers Y.H."/>
            <person name="Blazej R.G."/>
            <person name="Champe M."/>
            <person name="Pfeiffer B.D."/>
            <person name="Wan K.H."/>
            <person name="Doyle C."/>
            <person name="Baxter E.G."/>
            <person name="Helt G."/>
            <person name="Nelson C.R."/>
            <person name="Gabor G.L."/>
            <person name="Abril J.F."/>
            <person name="Agbayani A."/>
            <person name="An H.J."/>
            <person name="Andrews-Pfannkoch C."/>
            <person name="Baldwin D."/>
            <person name="Ballew R.M."/>
            <person name="Basu A."/>
            <person name="Baxendale J."/>
            <person name="Bayraktaroglu L."/>
            <person name="Beasley E.M."/>
            <person name="Beeson K.Y."/>
            <person name="Benos P.V."/>
            <person name="Berman B.P."/>
            <person name="Bhandari D."/>
            <person name="Bolshakov S."/>
            <person name="Borkova D."/>
            <person name="Botchan M.R."/>
            <person name="Bouck J."/>
            <person name="Brokstein P."/>
            <person name="Brottier P."/>
            <person name="Burtis K.C."/>
            <person name="Busam D.A."/>
            <person name="Butler H."/>
            <person name="Cadieu E."/>
            <person name="Center A."/>
            <person name="Chandra I."/>
            <person name="Cherry J.M."/>
            <person name="Cawley S."/>
            <person name="Dahlke C."/>
            <person name="Davenport L.B."/>
            <person name="Davies P."/>
            <person name="de Pablos B."/>
            <person name="Delcher A."/>
            <person name="Deng Z."/>
            <person name="Mays A.D."/>
            <person name="Dew I."/>
            <person name="Dietz S.M."/>
            <person name="Dodson K."/>
            <person name="Doup L.E."/>
            <person name="Downes M."/>
            <person name="Dugan-Rocha S."/>
            <person name="Dunkov B.C."/>
            <person name="Dunn P."/>
            <person name="Durbin K.J."/>
            <person name="Evangelista C.C."/>
            <person name="Ferraz C."/>
            <person name="Ferriera S."/>
            <person name="Fleischmann W."/>
            <person name="Fosler C."/>
            <person name="Gabrielian A.E."/>
            <person name="Garg N.S."/>
            <person name="Gelbart W.M."/>
            <person name="Glasser K."/>
            <person name="Glodek A."/>
            <person name="Gong F."/>
            <person name="Gorrell J.H."/>
            <person name="Gu Z."/>
            <person name="Guan P."/>
            <person name="Harris M."/>
            <person name="Harris N.L."/>
            <person name="Harvey D."/>
            <person name="Heiman T.J."/>
            <person name="Hernandez J.R."/>
            <person name="Houck J."/>
            <person name="Hostin D."/>
            <person name="Houston K.A."/>
            <person name="Howland T.J."/>
            <person name="Wei M.H."/>
            <person name="Ibegwam C."/>
            <person name="Jalali M."/>
            <person name="Kalush F."/>
            <person name="Karpen G.H."/>
            <person name="Ke Z."/>
            <person name="Kennison J.A."/>
            <person name="Ketchum K.A."/>
            <person name="Kimmel B.E."/>
            <person name="Kodira C.D."/>
            <person name="Kraft C."/>
            <person name="Kravitz S."/>
            <person name="Kulp D."/>
            <person name="Lai Z."/>
            <person name="Lasko P."/>
            <person name="Lei Y."/>
            <person name="Levitsky A.A."/>
            <person name="Li J."/>
            <person name="Li Z."/>
            <person name="Liang Y."/>
            <person name="Lin X."/>
            <person name="Liu X."/>
            <person name="Mattei B."/>
            <person name="McIntosh T.C."/>
            <person name="McLeod M.P."/>
            <person name="McPherson D."/>
            <person name="Merkulov G."/>
            <person name="Milshina N.V."/>
            <person name="Mobarry C."/>
            <person name="Morris J."/>
            <person name="Moshrefi A."/>
            <person name="Mount S.M."/>
            <person name="Moy M."/>
            <person name="Murphy B."/>
            <person name="Murphy L."/>
            <person name="Muzny D.M."/>
            <person name="Nelson D.L."/>
            <person name="Nelson D.R."/>
            <person name="Nelson K.A."/>
            <person name="Nixon K."/>
            <person name="Nusskern D.R."/>
            <person name="Pacleb J.M."/>
            <person name="Palazzolo M."/>
            <person name="Pittman G.S."/>
            <person name="Pan S."/>
            <person name="Pollard J."/>
            <person name="Puri V."/>
            <person name="Reese M.G."/>
            <person name="Reinert K."/>
            <person name="Remington K."/>
            <person name="Saunders R.D."/>
            <person name="Scheeler F."/>
            <person name="Shen H."/>
            <person name="Shue B.C."/>
            <person name="Siden-Kiamos I."/>
            <person name="Simpson M."/>
            <person name="Skupski M.P."/>
            <person name="Smith T."/>
            <person name="Spier E."/>
            <person name="Spradling A.C."/>
            <person name="Stapleton M."/>
            <person name="Strong R."/>
            <person name="Sun E."/>
            <person name="Svirskas R."/>
            <person name="Tector C."/>
            <person name="Turner R."/>
            <person name="Venter E."/>
            <person name="Wang A.H."/>
            <person name="Wang X."/>
            <person name="Wang Z.Y."/>
            <person name="Wassarman D.A."/>
            <person name="Weinstock G.M."/>
            <person name="Weissenbach J."/>
            <person name="Williams S.M."/>
            <person name="WoodageT"/>
            <person name="Worley K.C."/>
            <person name="Wu D."/>
            <person name="Yang S."/>
            <person name="Yao Q.A."/>
            <person name="Ye J."/>
            <person name="Yeh R.F."/>
            <person name="Zaveri J.S."/>
            <person name="Zhan M."/>
            <person name="Zhang G."/>
            <person name="Zhao Q."/>
            <person name="Zheng L."/>
            <person name="Zheng X.H."/>
            <person name="Zhong F.N."/>
            <person name="Zhong W."/>
            <person name="Zhou X."/>
            <person name="Zhu S."/>
            <person name="Zhu X."/>
            <person name="Smith H.O."/>
            <person name="Gibbs R.A."/>
            <person name="Myers E.W."/>
            <person name="Rubin G.M."/>
            <person name="Venter J.C."/>
        </authorList>
    </citation>
    <scope>NUCLEOTIDE SEQUENCE [LARGE SCALE GENOMIC DNA]</scope>
    <source>
        <strain evidence="5">Berkeley</strain>
    </source>
</reference>
<evidence type="ECO:0000256" key="2">
    <source>
        <dbReference type="SAM" id="SignalP"/>
    </source>
</evidence>
<dbReference type="BioGRID-ORCS" id="36346">
    <property type="hits" value="0 hits in 1 CRISPR screen"/>
</dbReference>
<dbReference type="InParanoid" id="A1Z8Y4"/>
<name>A1Z8Y4_DROME</name>
<sequence length="236" mass="26924">MDTRLLTALLLIAACRAEDPDLGQDQDQAKITFKPGRYVPRLHGATGWYVPDDSGKYRHDPRPYDGGYGDRGVPYDSDLSGIFRNAQRQLEAKVQEAGEGLSLGPRDHLRFMIDFNFNGTGWQIIQFQWVRDGDESHPDTKEYSYLTENKLWDSDQAYAYQEPDDGCHINCQPETAVYPLQSEPVQEPVVQPTQEQQQSRTNINSEQDPGKIHDTINEVLEYIQQRILPTLPIKGE</sequence>
<dbReference type="OrthoDB" id="7950193at2759"/>
<feature type="signal peptide" evidence="2">
    <location>
        <begin position="1"/>
        <end position="17"/>
    </location>
</feature>
<dbReference type="OMA" id="RDHLRFM"/>
<dbReference type="ExpressionAtlas" id="A1Z8Y4">
    <property type="expression patterns" value="baseline and differential"/>
</dbReference>
<dbReference type="EMBL" id="AE013599">
    <property type="protein sequence ID" value="AAF58523.1"/>
    <property type="molecule type" value="Genomic_DNA"/>
</dbReference>
<feature type="chain" id="PRO_5002641942" evidence="2">
    <location>
        <begin position="18"/>
        <end position="236"/>
    </location>
</feature>
<accession>A1Z8Y4</accession>
<organism evidence="3 5">
    <name type="scientific">Drosophila melanogaster</name>
    <name type="common">Fruit fly</name>
    <dbReference type="NCBI Taxonomy" id="7227"/>
    <lineage>
        <taxon>Eukaryota</taxon>
        <taxon>Metazoa</taxon>
        <taxon>Ecdysozoa</taxon>
        <taxon>Arthropoda</taxon>
        <taxon>Hexapoda</taxon>
        <taxon>Insecta</taxon>
        <taxon>Pterygota</taxon>
        <taxon>Neoptera</taxon>
        <taxon>Endopterygota</taxon>
        <taxon>Diptera</taxon>
        <taxon>Brachycera</taxon>
        <taxon>Muscomorpha</taxon>
        <taxon>Ephydroidea</taxon>
        <taxon>Drosophilidae</taxon>
        <taxon>Drosophila</taxon>
        <taxon>Sophophora</taxon>
    </lineage>
</organism>
<reference evidence="3 5" key="8">
    <citation type="journal article" date="2007" name="Science">
        <title>Sequence finishing and mapping of Drosophila melanogaster heterochromatin.</title>
        <authorList>
            <person name="Hoskins R.A."/>
            <person name="Carlson J.W."/>
            <person name="Kennedy C."/>
            <person name="Acevedo D."/>
            <person name="Evans-Holm M."/>
            <person name="Frise E."/>
            <person name="Wan K.H."/>
            <person name="Park S."/>
            <person name="Mendez-Lago M."/>
            <person name="Rossi F."/>
            <person name="Villasante A."/>
            <person name="Dimitri P."/>
            <person name="Karpen G.H."/>
            <person name="Celniker S.E."/>
        </authorList>
    </citation>
    <scope>NUCLEOTIDE SEQUENCE [LARGE SCALE GENOMIC DNA]</scope>
    <source>
        <strain evidence="5">Berkeley</strain>
    </source>
</reference>
<reference evidence="3 5" key="5">
    <citation type="journal article" date="2002" name="Genome Biol.">
        <title>Heterochromatic sequences in a Drosophila whole-genome shotgun assembly.</title>
        <authorList>
            <person name="Hoskins R.A."/>
            <person name="Smith C.D."/>
            <person name="Carlson J.W."/>
            <person name="Carvalho A.B."/>
            <person name="Halpern A."/>
            <person name="Kaminker J.S."/>
            <person name="Kennedy C."/>
            <person name="Mungall C.J."/>
            <person name="Sullivan B.A."/>
            <person name="Sutton G.G."/>
            <person name="Yasuhara J.C."/>
            <person name="Wakimoto B.T."/>
            <person name="Myers E.W."/>
            <person name="Celniker S.E."/>
            <person name="Rubin G.M."/>
            <person name="Karpen G.H."/>
        </authorList>
    </citation>
    <scope>NUCLEOTIDE SEQUENCE [LARGE SCALE GENOMIC DNA]</scope>
    <source>
        <strain evidence="5">Berkeley</strain>
    </source>
</reference>
<evidence type="ECO:0000313" key="5">
    <source>
        <dbReference type="Proteomes" id="UP000000803"/>
    </source>
</evidence>
<reference evidence="3 5" key="10">
    <citation type="journal article" date="2015" name="G3 (Bethesda)">
        <title>Gene Model Annotations for Drosophila melanogaster: The Rule-Benders.</title>
        <authorList>
            <consortium name="FlyBase Consortium"/>
            <person name="Crosby M.A."/>
            <person name="Gramates L.S."/>
            <person name="Dos Santos G."/>
            <person name="Matthews B.B."/>
            <person name="St Pierre S.E."/>
            <person name="Zhou P."/>
            <person name="Schroeder A.J."/>
            <person name="Falls K."/>
            <person name="Emmert D.B."/>
            <person name="Russo S.M."/>
            <person name="Gelbart W.M."/>
            <person name="null"/>
        </authorList>
    </citation>
    <scope>NUCLEOTIDE SEQUENCE [LARGE SCALE GENOMIC DNA]</scope>
    <source>
        <strain evidence="5">Berkeley</strain>
    </source>
</reference>
<reference evidence="3 5" key="2">
    <citation type="journal article" date="2002" name="Genome Biol.">
        <title>Finishing a whole-genome shotgun: release 3 of the Drosophila melanogaster euchromatic genome sequence.</title>
        <authorList>
            <person name="Celniker S.E."/>
            <person name="Wheeler D.A."/>
            <person name="Kronmiller B."/>
            <person name="Carlson J.W."/>
            <person name="Halpern A."/>
            <person name="Patel S."/>
            <person name="Adams M."/>
            <person name="Champe M."/>
            <person name="Dugan S.P."/>
            <person name="Frise E."/>
            <person name="Hodgson A."/>
            <person name="George R.A."/>
            <person name="Hoskins R.A."/>
            <person name="Laverty T."/>
            <person name="Muzny D.M."/>
            <person name="Nelson C.R."/>
            <person name="Pacleb J.M."/>
            <person name="Park S."/>
            <person name="Pfeiffer B.D."/>
            <person name="Richards S."/>
            <person name="Sodergren E.J."/>
            <person name="Svirskas R."/>
            <person name="Tabor P.E."/>
            <person name="Wan K."/>
            <person name="Stapleton M."/>
            <person name="Sutton G.G."/>
            <person name="Venter C."/>
            <person name="Weinstock G."/>
            <person name="Scherer S.E."/>
            <person name="Myers E.W."/>
            <person name="Gibbs R.A."/>
            <person name="Rubin G.M."/>
        </authorList>
    </citation>
    <scope>NUCLEOTIDE SEQUENCE [LARGE SCALE GENOMIC DNA]</scope>
    <source>
        <strain evidence="5">Berkeley</strain>
    </source>
</reference>
<dbReference type="Proteomes" id="UP000000803">
    <property type="component" value="Chromosome 2R"/>
</dbReference>
<dbReference type="Bgee" id="FBgn0033723">
    <property type="expression patterns" value="Expressed in epithelial cell in body wall and 20 other cell types or tissues"/>
</dbReference>
<feature type="compositionally biased region" description="Low complexity" evidence="1">
    <location>
        <begin position="186"/>
        <end position="199"/>
    </location>
</feature>
<dbReference type="GeneID" id="36346"/>
<dbReference type="FunCoup" id="A1Z8Y4">
    <property type="interactions" value="5"/>
</dbReference>
<reference evidence="3 5" key="7">
    <citation type="journal article" date="2007" name="Science">
        <title>The Release 5.1 annotation of Drosophila melanogaster heterochromatin.</title>
        <authorList>
            <person name="Smith C.D."/>
            <person name="Shu S."/>
            <person name="Mungall C.J."/>
            <person name="Karpen G.H."/>
        </authorList>
    </citation>
    <scope>NUCLEOTIDE SEQUENCE [LARGE SCALE GENOMIC DNA]</scope>
    <source>
        <strain evidence="5">Berkeley</strain>
    </source>
</reference>
<dbReference type="AGR" id="FB:FBgn0033723"/>
<dbReference type="VEuPathDB" id="VectorBase:FBgn0033723"/>
<dbReference type="PaxDb" id="7227-FBpp0087067"/>
<dbReference type="eggNOG" id="ENOG502R1XM">
    <property type="taxonomic scope" value="Eukaryota"/>
</dbReference>
<evidence type="ECO:0000313" key="4">
    <source>
        <dbReference type="FlyBase" id="FBgn0033723"/>
    </source>
</evidence>
<dbReference type="STRING" id="7227.FBpp0087067"/>
<dbReference type="DNASU" id="36346"/>
<gene>
    <name evidence="3" type="primary">Dmel\CG13155</name>
    <name evidence="3 4" type="ORF">CG13155</name>
    <name evidence="3" type="ORF">Dmel_CG13155</name>
</gene>
<evidence type="ECO:0000313" key="3">
    <source>
        <dbReference type="EMBL" id="AAF58523.1"/>
    </source>
</evidence>